<comment type="caution">
    <text evidence="5">The sequence shown here is derived from an EMBL/GenBank/DDBJ whole genome shotgun (WGS) entry which is preliminary data.</text>
</comment>
<evidence type="ECO:0000313" key="5">
    <source>
        <dbReference type="EMBL" id="OHA28822.1"/>
    </source>
</evidence>
<dbReference type="GO" id="GO:0006231">
    <property type="term" value="P:dTMP biosynthetic process"/>
    <property type="evidence" value="ECO:0007669"/>
    <property type="project" value="InterPro"/>
</dbReference>
<dbReference type="Pfam" id="PF00303">
    <property type="entry name" value="Thymidylat_synt"/>
    <property type="match status" value="1"/>
</dbReference>
<dbReference type="Gene3D" id="3.30.572.10">
    <property type="entry name" value="Thymidylate synthase/dCMP hydroxymethylase domain"/>
    <property type="match status" value="1"/>
</dbReference>
<evidence type="ECO:0000256" key="1">
    <source>
        <dbReference type="ARBA" id="ARBA00011947"/>
    </source>
</evidence>
<gene>
    <name evidence="5" type="ORF">A3F51_02475</name>
</gene>
<dbReference type="EMBL" id="MHRT01000007">
    <property type="protein sequence ID" value="OHA28822.1"/>
    <property type="molecule type" value="Genomic_DNA"/>
</dbReference>
<accession>A0A1G2N0H6</accession>
<dbReference type="InterPro" id="IPR023451">
    <property type="entry name" value="Thymidate_synth/dCMP_Mease_dom"/>
</dbReference>
<evidence type="ECO:0000256" key="3">
    <source>
        <dbReference type="ARBA" id="ARBA00022679"/>
    </source>
</evidence>
<dbReference type="GO" id="GO:0032259">
    <property type="term" value="P:methylation"/>
    <property type="evidence" value="ECO:0007669"/>
    <property type="project" value="UniProtKB-KW"/>
</dbReference>
<reference evidence="5 6" key="1">
    <citation type="journal article" date="2016" name="Nat. Commun.">
        <title>Thousands of microbial genomes shed light on interconnected biogeochemical processes in an aquifer system.</title>
        <authorList>
            <person name="Anantharaman K."/>
            <person name="Brown C.T."/>
            <person name="Hug L.A."/>
            <person name="Sharon I."/>
            <person name="Castelle C.J."/>
            <person name="Probst A.J."/>
            <person name="Thomas B.C."/>
            <person name="Singh A."/>
            <person name="Wilkins M.J."/>
            <person name="Karaoz U."/>
            <person name="Brodie E.L."/>
            <person name="Williams K.H."/>
            <person name="Hubbard S.S."/>
            <person name="Banfield J.F."/>
        </authorList>
    </citation>
    <scope>NUCLEOTIDE SEQUENCE [LARGE SCALE GENOMIC DNA]</scope>
</reference>
<keyword evidence="3" id="KW-0808">Transferase</keyword>
<name>A0A1G2N0H6_9BACT</name>
<dbReference type="InterPro" id="IPR000398">
    <property type="entry name" value="Thymidylate_synthase"/>
</dbReference>
<dbReference type="PRINTS" id="PR00108">
    <property type="entry name" value="THYMDSNTHASE"/>
</dbReference>
<feature type="domain" description="Thymidylate synthase/dCMP hydroxymethylase" evidence="4">
    <location>
        <begin position="7"/>
        <end position="261"/>
    </location>
</feature>
<evidence type="ECO:0000313" key="6">
    <source>
        <dbReference type="Proteomes" id="UP000178089"/>
    </source>
</evidence>
<keyword evidence="2" id="KW-0489">Methyltransferase</keyword>
<dbReference type="PANTHER" id="PTHR11548">
    <property type="entry name" value="THYMIDYLATE SYNTHASE 1"/>
    <property type="match status" value="1"/>
</dbReference>
<dbReference type="EC" id="2.1.1.45" evidence="1"/>
<dbReference type="PANTHER" id="PTHR11548:SF1">
    <property type="entry name" value="THYMIDYLATE SYNTHASE 1"/>
    <property type="match status" value="1"/>
</dbReference>
<dbReference type="STRING" id="1802315.A3F51_02475"/>
<protein>
    <recommendedName>
        <fullName evidence="1">thymidylate synthase</fullName>
        <ecNumber evidence="1">2.1.1.45</ecNumber>
    </recommendedName>
</protein>
<sequence length="286" mass="32793">MTKFDEIYQNMIKKIMTEGIDELNKSKQAGSERATYYTRAMPGIHFSTDIENDGFPLLTLRKIPIKAPVAEQAWFILGLRKPEDFLRNYTKIWDDFTNPGDVVTVAYGYRWRKHFGRDQLQLLIDLLKNEPGSRHGVVVAWDPSQDGLSLQKKKNVPCPYTFTANIIGGRLHLHLMIRSNDVILGLPFDVLGFALLQCLLAQELGVKPGIYSHSISNAHIYDSHYRAAEELTKRQNDHKKIVLNLPENAFRKIEQRKYEVVDAIINNLTEQYHPSEAITGIKIVPY</sequence>
<proteinExistence type="predicted"/>
<dbReference type="SUPFAM" id="SSF55831">
    <property type="entry name" value="Thymidylate synthase/dCMP hydroxymethylase"/>
    <property type="match status" value="1"/>
</dbReference>
<dbReference type="GO" id="GO:0004799">
    <property type="term" value="F:thymidylate synthase activity"/>
    <property type="evidence" value="ECO:0007669"/>
    <property type="project" value="UniProtKB-EC"/>
</dbReference>
<dbReference type="AlphaFoldDB" id="A0A1G2N0H6"/>
<evidence type="ECO:0000256" key="2">
    <source>
        <dbReference type="ARBA" id="ARBA00022603"/>
    </source>
</evidence>
<dbReference type="InterPro" id="IPR045097">
    <property type="entry name" value="Thymidate_synth/dCMP_Mease"/>
</dbReference>
<dbReference type="GO" id="GO:0005829">
    <property type="term" value="C:cytosol"/>
    <property type="evidence" value="ECO:0007669"/>
    <property type="project" value="TreeGrafter"/>
</dbReference>
<organism evidence="5 6">
    <name type="scientific">Candidatus Taylorbacteria bacterium RIFCSPHIGHO2_12_FULL_45_16</name>
    <dbReference type="NCBI Taxonomy" id="1802315"/>
    <lineage>
        <taxon>Bacteria</taxon>
        <taxon>Candidatus Tayloriibacteriota</taxon>
    </lineage>
</organism>
<evidence type="ECO:0000259" key="4">
    <source>
        <dbReference type="Pfam" id="PF00303"/>
    </source>
</evidence>
<dbReference type="InterPro" id="IPR036926">
    <property type="entry name" value="Thymidate_synth/dCMP_Mease_sf"/>
</dbReference>
<dbReference type="CDD" id="cd00351">
    <property type="entry name" value="TS_Pyrimidine_HMase"/>
    <property type="match status" value="1"/>
</dbReference>
<dbReference type="Proteomes" id="UP000178089">
    <property type="component" value="Unassembled WGS sequence"/>
</dbReference>